<reference evidence="8" key="1">
    <citation type="submission" date="2022-12" db="EMBL/GenBank/DDBJ databases">
        <authorList>
            <person name="Petersen C."/>
        </authorList>
    </citation>
    <scope>NUCLEOTIDE SEQUENCE</scope>
    <source>
        <strain evidence="8">IBT 3081</strain>
    </source>
</reference>
<evidence type="ECO:0000313" key="9">
    <source>
        <dbReference type="Proteomes" id="UP001147752"/>
    </source>
</evidence>
<evidence type="ECO:0000256" key="4">
    <source>
        <dbReference type="ARBA" id="ARBA00023125"/>
    </source>
</evidence>
<comment type="caution">
    <text evidence="8">The sequence shown here is derived from an EMBL/GenBank/DDBJ whole genome shotgun (WGS) entry which is preliminary data.</text>
</comment>
<dbReference type="RefSeq" id="XP_056584023.1">
    <property type="nucleotide sequence ID" value="XM_056719888.1"/>
</dbReference>
<evidence type="ECO:0000256" key="3">
    <source>
        <dbReference type="ARBA" id="ARBA00023015"/>
    </source>
</evidence>
<sequence>MTSWLGICGTPKIFTEFRTLLIYFFNMEEFSGRSGPSTPTLSRLPRTSRKKSCRNCVAAKTACDLRKPKCKRCKDRGISCEYPALVESTSGNAENQYATVDASPFSNVPDAPSLDSTWPGGLVKNTADVSHTSNNSTIADSGPVHSDSTNVLNFQQIDLVPMVDAEEIRDRWLRPYISSSTGQEPKQLNAHTIQYLICMLKSYIRNHLNSIAPPFIHAQQQAGTCPPVLAYCFTLVRTWLTRIPGSEPLIIGAMRVEMKKIEDQGVLQSDFDNLCSFQAYLIYSMTMHLFPSTEIVDEPQPFDTQTQIKMQEIAFRSAKSGLICRAEESQTRPNWESWIVASAKRRTIFTMYLFTNIYNTQLGLPNFVAEELRGTMAPESRILWEASDRAFWEREYNRHLSRWEDGMLEISELWKSDETGTEVRREKIERWLQSADGFGLMLFSVCAHIHGC</sequence>
<dbReference type="PROSITE" id="PS50048">
    <property type="entry name" value="ZN2_CY6_FUNGAL_2"/>
    <property type="match status" value="1"/>
</dbReference>
<reference evidence="8" key="2">
    <citation type="journal article" date="2023" name="IMA Fungus">
        <title>Comparative genomic study of the Penicillium genus elucidates a diverse pangenome and 15 lateral gene transfer events.</title>
        <authorList>
            <person name="Petersen C."/>
            <person name="Sorensen T."/>
            <person name="Nielsen M.R."/>
            <person name="Sondergaard T.E."/>
            <person name="Sorensen J.L."/>
            <person name="Fitzpatrick D.A."/>
            <person name="Frisvad J.C."/>
            <person name="Nielsen K.L."/>
        </authorList>
    </citation>
    <scope>NUCLEOTIDE SEQUENCE</scope>
    <source>
        <strain evidence="8">IBT 3081</strain>
    </source>
</reference>
<dbReference type="GO" id="GO:0003677">
    <property type="term" value="F:DNA binding"/>
    <property type="evidence" value="ECO:0007669"/>
    <property type="project" value="UniProtKB-KW"/>
</dbReference>
<evidence type="ECO:0000256" key="2">
    <source>
        <dbReference type="ARBA" id="ARBA00022833"/>
    </source>
</evidence>
<accession>A0A9W9STH6</accession>
<dbReference type="Gene3D" id="4.10.240.10">
    <property type="entry name" value="Zn(2)-C6 fungal-type DNA-binding domain"/>
    <property type="match status" value="1"/>
</dbReference>
<gene>
    <name evidence="8" type="ORF">N7517_002158</name>
</gene>
<dbReference type="AlphaFoldDB" id="A0A9W9STH6"/>
<evidence type="ECO:0000259" key="7">
    <source>
        <dbReference type="PROSITE" id="PS50048"/>
    </source>
</evidence>
<dbReference type="CDD" id="cd00067">
    <property type="entry name" value="GAL4"/>
    <property type="match status" value="1"/>
</dbReference>
<keyword evidence="1" id="KW-0479">Metal-binding</keyword>
<evidence type="ECO:0000256" key="5">
    <source>
        <dbReference type="ARBA" id="ARBA00023163"/>
    </source>
</evidence>
<dbReference type="OrthoDB" id="2441642at2759"/>
<dbReference type="PANTHER" id="PTHR47660">
    <property type="entry name" value="TRANSCRIPTION FACTOR WITH C2H2 AND ZN(2)-CYS(6) DNA BINDING DOMAIN (EUROFUNG)-RELATED-RELATED"/>
    <property type="match status" value="1"/>
</dbReference>
<keyword evidence="3" id="KW-0805">Transcription regulation</keyword>
<dbReference type="SUPFAM" id="SSF57701">
    <property type="entry name" value="Zn2/Cys6 DNA-binding domain"/>
    <property type="match status" value="1"/>
</dbReference>
<keyword evidence="6" id="KW-0539">Nucleus</keyword>
<dbReference type="GO" id="GO:0008270">
    <property type="term" value="F:zinc ion binding"/>
    <property type="evidence" value="ECO:0007669"/>
    <property type="project" value="InterPro"/>
</dbReference>
<keyword evidence="9" id="KW-1185">Reference proteome</keyword>
<dbReference type="EMBL" id="JAPZBT010000001">
    <property type="protein sequence ID" value="KAJ5384247.1"/>
    <property type="molecule type" value="Genomic_DNA"/>
</dbReference>
<dbReference type="Proteomes" id="UP001147752">
    <property type="component" value="Unassembled WGS sequence"/>
</dbReference>
<dbReference type="PANTHER" id="PTHR47660:SF3">
    <property type="entry name" value="FINGER DOMAIN PROTEIN, PUTATIVE (AFU_ORTHOLOGUE AFUA_4G03310)-RELATED"/>
    <property type="match status" value="1"/>
</dbReference>
<organism evidence="8 9">
    <name type="scientific">Penicillium concentricum</name>
    <dbReference type="NCBI Taxonomy" id="293559"/>
    <lineage>
        <taxon>Eukaryota</taxon>
        <taxon>Fungi</taxon>
        <taxon>Dikarya</taxon>
        <taxon>Ascomycota</taxon>
        <taxon>Pezizomycotina</taxon>
        <taxon>Eurotiomycetes</taxon>
        <taxon>Eurotiomycetidae</taxon>
        <taxon>Eurotiales</taxon>
        <taxon>Aspergillaceae</taxon>
        <taxon>Penicillium</taxon>
    </lineage>
</organism>
<feature type="domain" description="Zn(2)-C6 fungal-type" evidence="7">
    <location>
        <begin position="52"/>
        <end position="82"/>
    </location>
</feature>
<dbReference type="GO" id="GO:0000981">
    <property type="term" value="F:DNA-binding transcription factor activity, RNA polymerase II-specific"/>
    <property type="evidence" value="ECO:0007669"/>
    <property type="project" value="InterPro"/>
</dbReference>
<name>A0A9W9STH6_9EURO</name>
<keyword evidence="5" id="KW-0804">Transcription</keyword>
<dbReference type="InterPro" id="IPR001138">
    <property type="entry name" value="Zn2Cys6_DnaBD"/>
</dbReference>
<keyword evidence="4" id="KW-0238">DNA-binding</keyword>
<keyword evidence="2" id="KW-0862">Zinc</keyword>
<dbReference type="InterPro" id="IPR036864">
    <property type="entry name" value="Zn2-C6_fun-type_DNA-bd_sf"/>
</dbReference>
<dbReference type="GeneID" id="81459071"/>
<evidence type="ECO:0000256" key="1">
    <source>
        <dbReference type="ARBA" id="ARBA00022723"/>
    </source>
</evidence>
<protein>
    <recommendedName>
        <fullName evidence="7">Zn(2)-C6 fungal-type domain-containing protein</fullName>
    </recommendedName>
</protein>
<evidence type="ECO:0000313" key="8">
    <source>
        <dbReference type="EMBL" id="KAJ5384247.1"/>
    </source>
</evidence>
<evidence type="ECO:0000256" key="6">
    <source>
        <dbReference type="ARBA" id="ARBA00023242"/>
    </source>
</evidence>
<proteinExistence type="predicted"/>